<evidence type="ECO:0000313" key="3">
    <source>
        <dbReference type="Proteomes" id="UP000305887"/>
    </source>
</evidence>
<organism evidence="2 3">
    <name type="scientific">Rubellimicrobium rubrum</name>
    <dbReference type="NCBI Taxonomy" id="2585369"/>
    <lineage>
        <taxon>Bacteria</taxon>
        <taxon>Pseudomonadati</taxon>
        <taxon>Pseudomonadota</taxon>
        <taxon>Alphaproteobacteria</taxon>
        <taxon>Rhodobacterales</taxon>
        <taxon>Roseobacteraceae</taxon>
        <taxon>Rubellimicrobium</taxon>
    </lineage>
</organism>
<dbReference type="EMBL" id="VDFU01000018">
    <property type="protein sequence ID" value="TNC48336.1"/>
    <property type="molecule type" value="Genomic_DNA"/>
</dbReference>
<sequence length="160" mass="16496">MPPRLPLVLPLVAAVLAGMPALAQEGGAPAKDGGPEAVDFGTDSSEWAMDGECDDRRFAGDGMATSLSWINVGRDATDCRALVGSGGLRLWNWAEALAATQCDAIDFGDDTGEFADDGECDDIRFEGPASASGVSTASVGKDAGDCSRLCAFGVIARRDH</sequence>
<accession>A0A5C4MTT8</accession>
<comment type="caution">
    <text evidence="2">The sequence shown here is derived from an EMBL/GenBank/DDBJ whole genome shotgun (WGS) entry which is preliminary data.</text>
</comment>
<dbReference type="AlphaFoldDB" id="A0A5C4MTT8"/>
<proteinExistence type="predicted"/>
<evidence type="ECO:0000256" key="1">
    <source>
        <dbReference type="SAM" id="SignalP"/>
    </source>
</evidence>
<dbReference type="RefSeq" id="WP_139077790.1">
    <property type="nucleotide sequence ID" value="NZ_VDFU01000018.1"/>
</dbReference>
<evidence type="ECO:0000313" key="2">
    <source>
        <dbReference type="EMBL" id="TNC48336.1"/>
    </source>
</evidence>
<feature type="signal peptide" evidence="1">
    <location>
        <begin position="1"/>
        <end position="23"/>
    </location>
</feature>
<name>A0A5C4MTT8_9RHOB</name>
<keyword evidence="3" id="KW-1185">Reference proteome</keyword>
<gene>
    <name evidence="2" type="ORF">FHG66_14550</name>
</gene>
<dbReference type="OrthoDB" id="7426809at2"/>
<dbReference type="Proteomes" id="UP000305887">
    <property type="component" value="Unassembled WGS sequence"/>
</dbReference>
<feature type="chain" id="PRO_5023143495" evidence="1">
    <location>
        <begin position="24"/>
        <end position="160"/>
    </location>
</feature>
<protein>
    <submittedName>
        <fullName evidence="2">Uncharacterized protein</fullName>
    </submittedName>
</protein>
<reference evidence="2 3" key="1">
    <citation type="submission" date="2019-06" db="EMBL/GenBank/DDBJ databases">
        <title>YIM 131921 draft genome.</title>
        <authorList>
            <person name="Jiang L."/>
        </authorList>
    </citation>
    <scope>NUCLEOTIDE SEQUENCE [LARGE SCALE GENOMIC DNA]</scope>
    <source>
        <strain evidence="2 3">YIM 131921</strain>
    </source>
</reference>
<keyword evidence="1" id="KW-0732">Signal</keyword>